<reference evidence="3" key="1">
    <citation type="submission" date="2016-10" db="EMBL/GenBank/DDBJ databases">
        <authorList>
            <person name="Varghese N."/>
            <person name="Submissions S."/>
        </authorList>
    </citation>
    <scope>NUCLEOTIDE SEQUENCE [LARGE SCALE GENOMIC DNA]</scope>
    <source>
        <strain evidence="3">CGMCC 1.10784</strain>
    </source>
</reference>
<dbReference type="OrthoDB" id="571248at2"/>
<dbReference type="STRING" id="1045775.SAMN05216378_1375"/>
<dbReference type="Pfam" id="PF01266">
    <property type="entry name" value="DAO"/>
    <property type="match status" value="1"/>
</dbReference>
<gene>
    <name evidence="2" type="ORF">SAMN05216378_1375</name>
</gene>
<dbReference type="SUPFAM" id="SSF51905">
    <property type="entry name" value="FAD/NAD(P)-binding domain"/>
    <property type="match status" value="1"/>
</dbReference>
<sequence length="419" mass="47747">MNLQSGTYYWPSTLPVAPSYPALQDNVECDVAIIGGGSSAAQCAYYLADQGLKTVVLEKGTVGGGSTSTNTAIIQYSGEKMFTSLTNTFGEEYIARHLKLLKEAIDDIEAASRRVEMDCEFCRRDTLYSASCPEDVASLRNEYEFIKRHGVQVDFWKKEDIEAKYPFSRDAAIYSYHDGELNPYKFTHALFQYAAKQGVLVYEHSEMNGHHYDKEQQRMIISTKKGYQVSARYVIFAAGYDNMDIRKEKQASFVSTYTVTTQPVTDFSTWHNRTLLWETARPYIYIRSTADNRVIIGGLDDNTTYPDDRDRKLIHKSELLIEEFNRRFPDIQVESAYSCAAFYGGMVDGLPIIGKYDDVPSSYFLLAYGDNGTVYSQLLSKIIAQEIVDGHSPDLELYLQDRPYLKRLRSQVYDKQNFS</sequence>
<accession>A0A1I1V3V9</accession>
<dbReference type="InterPro" id="IPR006076">
    <property type="entry name" value="FAD-dep_OxRdtase"/>
</dbReference>
<feature type="domain" description="FAD dependent oxidoreductase" evidence="1">
    <location>
        <begin position="30"/>
        <end position="385"/>
    </location>
</feature>
<dbReference type="Gene3D" id="3.30.9.10">
    <property type="entry name" value="D-Amino Acid Oxidase, subunit A, domain 2"/>
    <property type="match status" value="1"/>
</dbReference>
<organism evidence="2 3">
    <name type="scientific">Paenibacillus catalpae</name>
    <dbReference type="NCBI Taxonomy" id="1045775"/>
    <lineage>
        <taxon>Bacteria</taxon>
        <taxon>Bacillati</taxon>
        <taxon>Bacillota</taxon>
        <taxon>Bacilli</taxon>
        <taxon>Bacillales</taxon>
        <taxon>Paenibacillaceae</taxon>
        <taxon>Paenibacillus</taxon>
    </lineage>
</organism>
<evidence type="ECO:0000313" key="2">
    <source>
        <dbReference type="EMBL" id="SFD77515.1"/>
    </source>
</evidence>
<evidence type="ECO:0000259" key="1">
    <source>
        <dbReference type="Pfam" id="PF01266"/>
    </source>
</evidence>
<dbReference type="Gene3D" id="3.50.50.60">
    <property type="entry name" value="FAD/NAD(P)-binding domain"/>
    <property type="match status" value="1"/>
</dbReference>
<keyword evidence="3" id="KW-1185">Reference proteome</keyword>
<dbReference type="EMBL" id="FOMT01000001">
    <property type="protein sequence ID" value="SFD77515.1"/>
    <property type="molecule type" value="Genomic_DNA"/>
</dbReference>
<dbReference type="PANTHER" id="PTHR13847">
    <property type="entry name" value="SARCOSINE DEHYDROGENASE-RELATED"/>
    <property type="match status" value="1"/>
</dbReference>
<name>A0A1I1V3V9_9BACL</name>
<dbReference type="Proteomes" id="UP000198855">
    <property type="component" value="Unassembled WGS sequence"/>
</dbReference>
<dbReference type="RefSeq" id="WP_091182585.1">
    <property type="nucleotide sequence ID" value="NZ_FOMT01000001.1"/>
</dbReference>
<protein>
    <submittedName>
        <fullName evidence="2">Glycine/D-amino acid oxidase</fullName>
    </submittedName>
</protein>
<dbReference type="AlphaFoldDB" id="A0A1I1V3V9"/>
<proteinExistence type="predicted"/>
<dbReference type="GO" id="GO:0005737">
    <property type="term" value="C:cytoplasm"/>
    <property type="evidence" value="ECO:0007669"/>
    <property type="project" value="TreeGrafter"/>
</dbReference>
<dbReference type="PANTHER" id="PTHR13847:SF201">
    <property type="entry name" value="PUTATIBE OXIDOREDUCTASE"/>
    <property type="match status" value="1"/>
</dbReference>
<evidence type="ECO:0000313" key="3">
    <source>
        <dbReference type="Proteomes" id="UP000198855"/>
    </source>
</evidence>
<dbReference type="InterPro" id="IPR036188">
    <property type="entry name" value="FAD/NAD-bd_sf"/>
</dbReference>